<dbReference type="InterPro" id="IPR000971">
    <property type="entry name" value="Globin"/>
</dbReference>
<protein>
    <recommendedName>
        <fullName evidence="6">Extracellular globin</fullName>
    </recommendedName>
</protein>
<dbReference type="AlphaFoldDB" id="Q2PAD4"/>
<dbReference type="GO" id="GO:0005576">
    <property type="term" value="C:extracellular region"/>
    <property type="evidence" value="ECO:0007669"/>
    <property type="project" value="UniProtKB-UniRule"/>
</dbReference>
<sequence>MMSVVFLLGLVAYASASSCCSYGDQQKVKAQWNSLWNTPDSSTSKIIFGKEVFARFFEVDPESKSLFGRVKVEDPDSPEFAGHVIRVLTGLDLIINLMGDDAMDAELAHLNTQHLAREGITGTHFTEMFKVLDGSLRQVLEEYDSLSWRYCFRGLGAALRDGLPA</sequence>
<keyword evidence="8" id="KW-1015">Disulfide bond</keyword>
<dbReference type="Pfam" id="PF00042">
    <property type="entry name" value="Globin"/>
    <property type="match status" value="1"/>
</dbReference>
<evidence type="ECO:0000256" key="10">
    <source>
        <dbReference type="SAM" id="SignalP"/>
    </source>
</evidence>
<dbReference type="PIRSF" id="PIRSF036517">
    <property type="entry name" value="Ext_hemo"/>
    <property type="match status" value="1"/>
</dbReference>
<keyword evidence="4 6" id="KW-0479">Metal-binding</keyword>
<keyword evidence="10" id="KW-0732">Signal</keyword>
<dbReference type="SUPFAM" id="SSF46458">
    <property type="entry name" value="Globin-like"/>
    <property type="match status" value="1"/>
</dbReference>
<dbReference type="InterPro" id="IPR014610">
    <property type="entry name" value="Haemoglobin_extracell"/>
</dbReference>
<dbReference type="GO" id="GO:0019825">
    <property type="term" value="F:oxygen binding"/>
    <property type="evidence" value="ECO:0007669"/>
    <property type="project" value="UniProtKB-UniRule"/>
</dbReference>
<feature type="signal peptide" evidence="10">
    <location>
        <begin position="1"/>
        <end position="16"/>
    </location>
</feature>
<feature type="binding site" description="proximal binding residue" evidence="7">
    <location>
        <position position="114"/>
    </location>
    <ligand>
        <name>heme b</name>
        <dbReference type="ChEBI" id="CHEBI:60344"/>
    </ligand>
    <ligandPart>
        <name>Fe</name>
        <dbReference type="ChEBI" id="CHEBI:18248"/>
    </ligandPart>
</feature>
<dbReference type="InterPro" id="IPR044399">
    <property type="entry name" value="Mb-like_M"/>
</dbReference>
<dbReference type="PROSITE" id="PS01033">
    <property type="entry name" value="GLOBIN"/>
    <property type="match status" value="1"/>
</dbReference>
<evidence type="ECO:0000256" key="3">
    <source>
        <dbReference type="ARBA" id="ARBA00022621"/>
    </source>
</evidence>
<evidence type="ECO:0000256" key="1">
    <source>
        <dbReference type="ARBA" id="ARBA00022448"/>
    </source>
</evidence>
<dbReference type="CDD" id="cd01040">
    <property type="entry name" value="Mb-like"/>
    <property type="match status" value="1"/>
</dbReference>
<name>Q2PAD4_AREMA</name>
<feature type="chain" id="PRO_5004213452" description="Extracellular globin" evidence="10">
    <location>
        <begin position="17"/>
        <end position="165"/>
    </location>
</feature>
<dbReference type="SMR" id="Q2PAD4"/>
<evidence type="ECO:0000256" key="6">
    <source>
        <dbReference type="PIRNR" id="PIRNR036517"/>
    </source>
</evidence>
<dbReference type="GO" id="GO:0020037">
    <property type="term" value="F:heme binding"/>
    <property type="evidence" value="ECO:0007669"/>
    <property type="project" value="UniProtKB-UniRule"/>
</dbReference>
<evidence type="ECO:0000259" key="11">
    <source>
        <dbReference type="PROSITE" id="PS01033"/>
    </source>
</evidence>
<keyword evidence="2 6" id="KW-0349">Heme</keyword>
<evidence type="ECO:0000313" key="12">
    <source>
        <dbReference type="EMBL" id="CAJ32742.1"/>
    </source>
</evidence>
<dbReference type="GO" id="GO:0005506">
    <property type="term" value="F:iron ion binding"/>
    <property type="evidence" value="ECO:0007669"/>
    <property type="project" value="UniProtKB-UniRule"/>
</dbReference>
<dbReference type="Gene3D" id="1.10.490.10">
    <property type="entry name" value="Globins"/>
    <property type="match status" value="1"/>
</dbReference>
<organism evidence="12">
    <name type="scientific">Arenicola marina</name>
    <name type="common">Lugworm</name>
    <name type="synonym">Lumbricus marinus</name>
    <dbReference type="NCBI Taxonomy" id="6344"/>
    <lineage>
        <taxon>Eukaryota</taxon>
        <taxon>Metazoa</taxon>
        <taxon>Spiralia</taxon>
        <taxon>Lophotrochozoa</taxon>
        <taxon>Annelida</taxon>
        <taxon>Polychaeta</taxon>
        <taxon>Sedentaria</taxon>
        <taxon>Scolecida</taxon>
        <taxon>Arenicolidae</taxon>
        <taxon>Arenicola</taxon>
    </lineage>
</organism>
<gene>
    <name evidence="12" type="primary">hbB1</name>
</gene>
<evidence type="ECO:0000256" key="7">
    <source>
        <dbReference type="PIRSR" id="PIRSR036517-1"/>
    </source>
</evidence>
<evidence type="ECO:0000256" key="9">
    <source>
        <dbReference type="RuleBase" id="RU000356"/>
    </source>
</evidence>
<dbReference type="EMBL" id="AM109951">
    <property type="protein sequence ID" value="CAJ32742.1"/>
    <property type="molecule type" value="mRNA"/>
</dbReference>
<evidence type="ECO:0000256" key="2">
    <source>
        <dbReference type="ARBA" id="ARBA00022617"/>
    </source>
</evidence>
<dbReference type="InterPro" id="IPR009050">
    <property type="entry name" value="Globin-like_sf"/>
</dbReference>
<accession>Q2PAD4</accession>
<dbReference type="GO" id="GO:0005833">
    <property type="term" value="C:hemoglobin complex"/>
    <property type="evidence" value="ECO:0007669"/>
    <property type="project" value="UniProtKB-UniRule"/>
</dbReference>
<feature type="disulfide bond" evidence="8">
    <location>
        <begin position="20"/>
        <end position="151"/>
    </location>
</feature>
<dbReference type="GO" id="GO:0005344">
    <property type="term" value="F:oxygen carrier activity"/>
    <property type="evidence" value="ECO:0007669"/>
    <property type="project" value="UniProtKB-UniRule"/>
</dbReference>
<keyword evidence="1 6" id="KW-0813">Transport</keyword>
<reference evidence="12" key="1">
    <citation type="journal article" date="2006" name="Comp. Biochem. Physiol. B, Comp. Biochem.">
        <title>The multigenic family of the extracellular hemoglobin from the annelid polychaete Arenicola marina.</title>
        <authorList>
            <person name="Chabasse C."/>
            <person name="Bailly X."/>
            <person name="Rousselot M."/>
            <person name="Zal F."/>
        </authorList>
    </citation>
    <scope>NUCLEOTIDE SEQUENCE</scope>
</reference>
<proteinExistence type="evidence at transcript level"/>
<dbReference type="InterPro" id="IPR012292">
    <property type="entry name" value="Globin/Proto"/>
</dbReference>
<comment type="similarity">
    <text evidence="6 9">Belongs to the globin family.</text>
</comment>
<keyword evidence="3 6" id="KW-0561">Oxygen transport</keyword>
<evidence type="ECO:0000256" key="4">
    <source>
        <dbReference type="ARBA" id="ARBA00022723"/>
    </source>
</evidence>
<feature type="domain" description="Globin" evidence="11">
    <location>
        <begin position="19"/>
        <end position="164"/>
    </location>
</feature>
<evidence type="ECO:0000256" key="5">
    <source>
        <dbReference type="ARBA" id="ARBA00023004"/>
    </source>
</evidence>
<keyword evidence="5 6" id="KW-0408">Iron</keyword>
<evidence type="ECO:0000256" key="8">
    <source>
        <dbReference type="PIRSR" id="PIRSR036517-2"/>
    </source>
</evidence>